<dbReference type="PROSITE" id="PS51257">
    <property type="entry name" value="PROKAR_LIPOPROTEIN"/>
    <property type="match status" value="1"/>
</dbReference>
<dbReference type="EMBL" id="QUAH01000004">
    <property type="protein sequence ID" value="RFT16287.1"/>
    <property type="molecule type" value="Genomic_DNA"/>
</dbReference>
<keyword evidence="1" id="KW-1133">Transmembrane helix</keyword>
<keyword evidence="1" id="KW-0472">Membrane</keyword>
<protein>
    <submittedName>
        <fullName evidence="2">Uncharacterized protein</fullName>
    </submittedName>
</protein>
<evidence type="ECO:0000313" key="2">
    <source>
        <dbReference type="EMBL" id="RFT16287.1"/>
    </source>
</evidence>
<keyword evidence="1" id="KW-0812">Transmembrane</keyword>
<feature type="transmembrane region" description="Helical" evidence="1">
    <location>
        <begin position="7"/>
        <end position="28"/>
    </location>
</feature>
<organism evidence="2 3">
    <name type="scientific">Candidatus Saccharicenans subterraneus</name>
    <dbReference type="NCBI Taxonomy" id="2508984"/>
    <lineage>
        <taxon>Bacteria</taxon>
        <taxon>Candidatus Aminicenantota</taxon>
        <taxon>Candidatus Aminicenantia</taxon>
        <taxon>Candidatus Aminicenantales</taxon>
        <taxon>Candidatus Saccharicenantaceae</taxon>
        <taxon>Candidatus Saccharicenans</taxon>
    </lineage>
</organism>
<evidence type="ECO:0000256" key="1">
    <source>
        <dbReference type="SAM" id="Phobius"/>
    </source>
</evidence>
<dbReference type="AlphaFoldDB" id="A0A3E2BNS1"/>
<dbReference type="Proteomes" id="UP000257323">
    <property type="component" value="Unassembled WGS sequence"/>
</dbReference>
<accession>A0A3E2BNS1</accession>
<sequence length="43" mass="5207">MPSPKNFLIAAFSFIFIFHFQLYIYSIFSGCQYFFGFFILFFV</sequence>
<reference evidence="2 3" key="1">
    <citation type="submission" date="2018-08" db="EMBL/GenBank/DDBJ databases">
        <title>Genome analysis of the thermophilic bacterium of the candidate phylum Aminicenantes from deep subsurface aquifer revealed its physiology and ecological role.</title>
        <authorList>
            <person name="Kadnikov V.V."/>
            <person name="Mardanov A.V."/>
            <person name="Beletsky A.V."/>
            <person name="Karnachuk O.V."/>
            <person name="Ravin N.V."/>
        </authorList>
    </citation>
    <scope>NUCLEOTIDE SEQUENCE [LARGE SCALE GENOMIC DNA]</scope>
    <source>
        <strain evidence="2">BY38</strain>
    </source>
</reference>
<name>A0A3E2BNS1_9BACT</name>
<evidence type="ECO:0000313" key="3">
    <source>
        <dbReference type="Proteomes" id="UP000257323"/>
    </source>
</evidence>
<comment type="caution">
    <text evidence="2">The sequence shown here is derived from an EMBL/GenBank/DDBJ whole genome shotgun (WGS) entry which is preliminary data.</text>
</comment>
<gene>
    <name evidence="2" type="ORF">OP8BY_1891</name>
</gene>
<proteinExistence type="predicted"/>